<keyword evidence="2" id="KW-1185">Reference proteome</keyword>
<accession>A0A5C3R2T7</accession>
<sequence length="451" mass="50030">MPTMELVMNIRHQNIIDSYFEEYHYQSAIDALDQFRCPSFAPSPAHIRQTVFMALNSSIEPATQFGKHAIAFPQSPSKFSPSKAARQLRDPAVVSPEAVVAAERLLLSFVETNTPAALLRGLPSYDTAPPEIPEEGDCVIATLSNRLLQAKCVWELLSSSFMKRNAASILPTTPRRRSRNKRRDPVDHFAHTLEDDDTQDCPISDNAWMVLEFFICIFEADERSVKEQPNTSPHSLLLLSQIPTARDNQAARTDLNQILTIVFHCWKDGCPRRRSLGSRLIAMLIHLTSTPHLDGPMLLSSAFSHIAPLPAEQTATILAEIPWSPDVARFKLLLCVRFINSHTSKPAAQARPQARSARAVGRAKSQQSVVAPPEPEQAVRAPSTIPLSVSEVSQLLDCGISHLRLLAASQQGDTEWADFLSKNTWQRSFIMQKGQDLGGRSYLQALEAALS</sequence>
<reference evidence="1 2" key="1">
    <citation type="journal article" date="2019" name="Nat. Ecol. Evol.">
        <title>Megaphylogeny resolves global patterns of mushroom evolution.</title>
        <authorList>
            <person name="Varga T."/>
            <person name="Krizsan K."/>
            <person name="Foldi C."/>
            <person name="Dima B."/>
            <person name="Sanchez-Garcia M."/>
            <person name="Sanchez-Ramirez S."/>
            <person name="Szollosi G.J."/>
            <person name="Szarkandi J.G."/>
            <person name="Papp V."/>
            <person name="Albert L."/>
            <person name="Andreopoulos W."/>
            <person name="Angelini C."/>
            <person name="Antonin V."/>
            <person name="Barry K.W."/>
            <person name="Bougher N.L."/>
            <person name="Buchanan P."/>
            <person name="Buyck B."/>
            <person name="Bense V."/>
            <person name="Catcheside P."/>
            <person name="Chovatia M."/>
            <person name="Cooper J."/>
            <person name="Damon W."/>
            <person name="Desjardin D."/>
            <person name="Finy P."/>
            <person name="Geml J."/>
            <person name="Haridas S."/>
            <person name="Hughes K."/>
            <person name="Justo A."/>
            <person name="Karasinski D."/>
            <person name="Kautmanova I."/>
            <person name="Kiss B."/>
            <person name="Kocsube S."/>
            <person name="Kotiranta H."/>
            <person name="LaButti K.M."/>
            <person name="Lechner B.E."/>
            <person name="Liimatainen K."/>
            <person name="Lipzen A."/>
            <person name="Lukacs Z."/>
            <person name="Mihaltcheva S."/>
            <person name="Morgado L.N."/>
            <person name="Niskanen T."/>
            <person name="Noordeloos M.E."/>
            <person name="Ohm R.A."/>
            <person name="Ortiz-Santana B."/>
            <person name="Ovrebo C."/>
            <person name="Racz N."/>
            <person name="Riley R."/>
            <person name="Savchenko A."/>
            <person name="Shiryaev A."/>
            <person name="Soop K."/>
            <person name="Spirin V."/>
            <person name="Szebenyi C."/>
            <person name="Tomsovsky M."/>
            <person name="Tulloss R.E."/>
            <person name="Uehling J."/>
            <person name="Grigoriev I.V."/>
            <person name="Vagvolgyi C."/>
            <person name="Papp T."/>
            <person name="Martin F.M."/>
            <person name="Miettinen O."/>
            <person name="Hibbett D.S."/>
            <person name="Nagy L.G."/>
        </authorList>
    </citation>
    <scope>NUCLEOTIDE SEQUENCE [LARGE SCALE GENOMIC DNA]</scope>
    <source>
        <strain evidence="1 2">CBS 309.79</strain>
    </source>
</reference>
<organism evidence="1 2">
    <name type="scientific">Pterulicium gracile</name>
    <dbReference type="NCBI Taxonomy" id="1884261"/>
    <lineage>
        <taxon>Eukaryota</taxon>
        <taxon>Fungi</taxon>
        <taxon>Dikarya</taxon>
        <taxon>Basidiomycota</taxon>
        <taxon>Agaricomycotina</taxon>
        <taxon>Agaricomycetes</taxon>
        <taxon>Agaricomycetidae</taxon>
        <taxon>Agaricales</taxon>
        <taxon>Pleurotineae</taxon>
        <taxon>Pterulaceae</taxon>
        <taxon>Pterulicium</taxon>
    </lineage>
</organism>
<proteinExistence type="predicted"/>
<dbReference type="EMBL" id="ML178814">
    <property type="protein sequence ID" value="TFL07490.1"/>
    <property type="molecule type" value="Genomic_DNA"/>
</dbReference>
<gene>
    <name evidence="1" type="ORF">BDV98DRAFT_599786</name>
</gene>
<evidence type="ECO:0000313" key="2">
    <source>
        <dbReference type="Proteomes" id="UP000305067"/>
    </source>
</evidence>
<evidence type="ECO:0000313" key="1">
    <source>
        <dbReference type="EMBL" id="TFL07490.1"/>
    </source>
</evidence>
<dbReference type="Proteomes" id="UP000305067">
    <property type="component" value="Unassembled WGS sequence"/>
</dbReference>
<name>A0A5C3R2T7_9AGAR</name>
<dbReference type="OrthoDB" id="2337158at2759"/>
<dbReference type="AlphaFoldDB" id="A0A5C3R2T7"/>
<protein>
    <submittedName>
        <fullName evidence="1">Uncharacterized protein</fullName>
    </submittedName>
</protein>